<evidence type="ECO:0000313" key="2">
    <source>
        <dbReference type="Proteomes" id="UP000531231"/>
    </source>
</evidence>
<accession>A0A7W8AK39</accession>
<dbReference type="AlphaFoldDB" id="A0A7W8AK39"/>
<dbReference type="RefSeq" id="WP_151159406.1">
    <property type="nucleotide sequence ID" value="NZ_JACHIL010000003.1"/>
</dbReference>
<sequence length="85" mass="9429">MAYISVDVDIDIEDHLDDVSTEALIEELESRKAGHADFGGRDWYILAELIAGCSCREALQLLKEIAPVEINPNLIFLLSDARRAA</sequence>
<comment type="caution">
    <text evidence="1">The sequence shown here is derived from an EMBL/GenBank/DDBJ whole genome shotgun (WGS) entry which is preliminary data.</text>
</comment>
<organism evidence="1 2">
    <name type="scientific">Pseudochrobactrum saccharolyticum</name>
    <dbReference type="NCBI Taxonomy" id="354352"/>
    <lineage>
        <taxon>Bacteria</taxon>
        <taxon>Pseudomonadati</taxon>
        <taxon>Pseudomonadota</taxon>
        <taxon>Alphaproteobacteria</taxon>
        <taxon>Hyphomicrobiales</taxon>
        <taxon>Brucellaceae</taxon>
        <taxon>Pseudochrobactrum</taxon>
    </lineage>
</organism>
<gene>
    <name evidence="1" type="ORF">HNQ68_001840</name>
</gene>
<reference evidence="1 2" key="1">
    <citation type="submission" date="2020-08" db="EMBL/GenBank/DDBJ databases">
        <title>Genomic Encyclopedia of Type Strains, Phase IV (KMG-IV): sequencing the most valuable type-strain genomes for metagenomic binning, comparative biology and taxonomic classification.</title>
        <authorList>
            <person name="Goeker M."/>
        </authorList>
    </citation>
    <scope>NUCLEOTIDE SEQUENCE [LARGE SCALE GENOMIC DNA]</scope>
    <source>
        <strain evidence="1 2">DSM 25620</strain>
    </source>
</reference>
<dbReference type="Proteomes" id="UP000531231">
    <property type="component" value="Unassembled WGS sequence"/>
</dbReference>
<protein>
    <submittedName>
        <fullName evidence="1">Uncharacterized protein</fullName>
    </submittedName>
</protein>
<name>A0A7W8AK39_9HYPH</name>
<proteinExistence type="predicted"/>
<dbReference type="EMBL" id="JACHIL010000003">
    <property type="protein sequence ID" value="MBB5091299.1"/>
    <property type="molecule type" value="Genomic_DNA"/>
</dbReference>
<keyword evidence="2" id="KW-1185">Reference proteome</keyword>
<evidence type="ECO:0000313" key="1">
    <source>
        <dbReference type="EMBL" id="MBB5091299.1"/>
    </source>
</evidence>